<dbReference type="EMBL" id="AM711867">
    <property type="protein sequence ID" value="CAN00565.1"/>
    <property type="molecule type" value="Genomic_DNA"/>
</dbReference>
<organism evidence="2 3">
    <name type="scientific">Clavibacter michiganensis subsp. michiganensis (strain NCPPB 382)</name>
    <dbReference type="NCBI Taxonomy" id="443906"/>
    <lineage>
        <taxon>Bacteria</taxon>
        <taxon>Bacillati</taxon>
        <taxon>Actinomycetota</taxon>
        <taxon>Actinomycetes</taxon>
        <taxon>Micrococcales</taxon>
        <taxon>Microbacteriaceae</taxon>
        <taxon>Clavibacter</taxon>
    </lineage>
</organism>
<dbReference type="Gene3D" id="1.10.3300.10">
    <property type="entry name" value="Jann2411-like domain"/>
    <property type="match status" value="1"/>
</dbReference>
<dbReference type="Proteomes" id="UP000001564">
    <property type="component" value="Chromosome"/>
</dbReference>
<dbReference type="InterPro" id="IPR023286">
    <property type="entry name" value="ABATE_dom_sf"/>
</dbReference>
<keyword evidence="3" id="KW-1185">Reference proteome</keyword>
<dbReference type="SUPFAM" id="SSF160904">
    <property type="entry name" value="Jann2411-like"/>
    <property type="match status" value="1"/>
</dbReference>
<name>A5CNC8_CLAM3</name>
<dbReference type="PANTHER" id="PTHR35525:SF3">
    <property type="entry name" value="BLL6575 PROTEIN"/>
    <property type="match status" value="1"/>
</dbReference>
<accession>A5CNC8</accession>
<dbReference type="eggNOG" id="COG5516">
    <property type="taxonomic scope" value="Bacteria"/>
</dbReference>
<dbReference type="Pfam" id="PF07336">
    <property type="entry name" value="ABATE"/>
    <property type="match status" value="1"/>
</dbReference>
<proteinExistence type="predicted"/>
<feature type="domain" description="Zinc finger CGNR" evidence="1">
    <location>
        <begin position="132"/>
        <end position="172"/>
    </location>
</feature>
<dbReference type="HOGENOM" id="CLU_087298_3_1_11"/>
<dbReference type="Pfam" id="PF11706">
    <property type="entry name" value="zf-CGNR"/>
    <property type="match status" value="1"/>
</dbReference>
<dbReference type="InterPro" id="IPR021005">
    <property type="entry name" value="Znf_CGNR"/>
</dbReference>
<dbReference type="InterPro" id="IPR010852">
    <property type="entry name" value="ABATE"/>
</dbReference>
<dbReference type="GeneID" id="92949571"/>
<dbReference type="PANTHER" id="PTHR35525">
    <property type="entry name" value="BLL6575 PROTEIN"/>
    <property type="match status" value="1"/>
</dbReference>
<protein>
    <recommendedName>
        <fullName evidence="1">Zinc finger CGNR domain-containing protein</fullName>
    </recommendedName>
</protein>
<sequence length="177" mass="19251">MADQREFRIDGGATWLNLLATRGRSFGARPVERLADPEAAHRWLALMGWAPTAAVTETQRERLVALREALRDLAMAAVSRAEPSPTAADLVHRAAAGHPHPLDSPAAPVEEAIRAIATQALVTLRGPDRLLLAECAESDCRWVFLDTSGRRHWCPAPECASRGRVRAHRARQAASSA</sequence>
<gene>
    <name evidence="2" type="ordered locus">CMM_0540</name>
</gene>
<evidence type="ECO:0000313" key="2">
    <source>
        <dbReference type="EMBL" id="CAN00565.1"/>
    </source>
</evidence>
<evidence type="ECO:0000259" key="1">
    <source>
        <dbReference type="Pfam" id="PF11706"/>
    </source>
</evidence>
<dbReference type="AlphaFoldDB" id="A5CNC8"/>
<reference evidence="2 3" key="1">
    <citation type="journal article" date="2008" name="J. Bacteriol.">
        <title>The genome sequence of the tomato-pathogenic actinomycete Clavibacter michiganensis subsp. michiganensis NCPPB382 reveals a large island involved in pathogenicity.</title>
        <authorList>
            <person name="Gartemann K.H."/>
            <person name="Abt B."/>
            <person name="Bekel T."/>
            <person name="Burger A."/>
            <person name="Engemann J."/>
            <person name="Flugel M."/>
            <person name="Gaigalat L."/>
            <person name="Goesmann A."/>
            <person name="Grafen I."/>
            <person name="Kalinowski J."/>
            <person name="Kaup O."/>
            <person name="Kirchner O."/>
            <person name="Krause L."/>
            <person name="Linke B."/>
            <person name="McHardy A."/>
            <person name="Meyer F."/>
            <person name="Pohle S."/>
            <person name="Ruckert C."/>
            <person name="Schneiker S."/>
            <person name="Zellermann E.M."/>
            <person name="Puhler A."/>
            <person name="Eichenlaub R."/>
            <person name="Kaiser O."/>
            <person name="Bartels D."/>
        </authorList>
    </citation>
    <scope>NUCLEOTIDE SEQUENCE [LARGE SCALE GENOMIC DNA]</scope>
    <source>
        <strain evidence="2 3">NCPPB 382</strain>
    </source>
</reference>
<dbReference type="OrthoDB" id="123307at2"/>
<dbReference type="RefSeq" id="WP_011931760.1">
    <property type="nucleotide sequence ID" value="NC_009480.1"/>
</dbReference>
<evidence type="ECO:0000313" key="3">
    <source>
        <dbReference type="Proteomes" id="UP000001564"/>
    </source>
</evidence>
<dbReference type="KEGG" id="cmi:CMM_0540"/>